<evidence type="ECO:0000313" key="2">
    <source>
        <dbReference type="EMBL" id="VDO35509.1"/>
    </source>
</evidence>
<evidence type="ECO:0000313" key="4">
    <source>
        <dbReference type="WBParaSite" id="OFLC_0000316501-mRNA-1"/>
    </source>
</evidence>
<dbReference type="Pfam" id="PF07679">
    <property type="entry name" value="I-set"/>
    <property type="match status" value="1"/>
</dbReference>
<organism evidence="4">
    <name type="scientific">Onchocerca flexuosa</name>
    <dbReference type="NCBI Taxonomy" id="387005"/>
    <lineage>
        <taxon>Eukaryota</taxon>
        <taxon>Metazoa</taxon>
        <taxon>Ecdysozoa</taxon>
        <taxon>Nematoda</taxon>
        <taxon>Chromadorea</taxon>
        <taxon>Rhabditida</taxon>
        <taxon>Spirurina</taxon>
        <taxon>Spiruromorpha</taxon>
        <taxon>Filarioidea</taxon>
        <taxon>Onchocercidae</taxon>
        <taxon>Onchocerca</taxon>
    </lineage>
</organism>
<sequence length="68" mass="7665">MGKPNPDVEWLDTNGKPITAKSDRFKITTVDRLTTLAILRTDHDIQGKYLLKVKNELGEAKCEIPVEV</sequence>
<reference evidence="2 3" key="2">
    <citation type="submission" date="2018-11" db="EMBL/GenBank/DDBJ databases">
        <authorList>
            <consortium name="Pathogen Informatics"/>
        </authorList>
    </citation>
    <scope>NUCLEOTIDE SEQUENCE [LARGE SCALE GENOMIC DNA]</scope>
</reference>
<keyword evidence="3" id="KW-1185">Reference proteome</keyword>
<gene>
    <name evidence="2" type="ORF">OFLC_LOCUS3165</name>
</gene>
<dbReference type="InterPro" id="IPR036179">
    <property type="entry name" value="Ig-like_dom_sf"/>
</dbReference>
<dbReference type="SUPFAM" id="SSF48726">
    <property type="entry name" value="Immunoglobulin"/>
    <property type="match status" value="1"/>
</dbReference>
<accession>A0A183H6Q4</accession>
<dbReference type="Proteomes" id="UP000267606">
    <property type="component" value="Unassembled WGS sequence"/>
</dbReference>
<dbReference type="InterPro" id="IPR013783">
    <property type="entry name" value="Ig-like_fold"/>
</dbReference>
<dbReference type="AlphaFoldDB" id="A0A183H6Q4"/>
<proteinExistence type="predicted"/>
<dbReference type="InterPro" id="IPR013098">
    <property type="entry name" value="Ig_I-set"/>
</dbReference>
<dbReference type="EMBL" id="UZAJ01002034">
    <property type="protein sequence ID" value="VDO35509.1"/>
    <property type="molecule type" value="Genomic_DNA"/>
</dbReference>
<name>A0A183H6Q4_9BILA</name>
<dbReference type="WBParaSite" id="OFLC_0000316501-mRNA-1">
    <property type="protein sequence ID" value="OFLC_0000316501-mRNA-1"/>
    <property type="gene ID" value="OFLC_0000316501"/>
</dbReference>
<dbReference type="Gene3D" id="2.60.40.10">
    <property type="entry name" value="Immunoglobulins"/>
    <property type="match status" value="1"/>
</dbReference>
<feature type="domain" description="Immunoglobulin I-set" evidence="1">
    <location>
        <begin position="2"/>
        <end position="68"/>
    </location>
</feature>
<protein>
    <submittedName>
        <fullName evidence="4">I-set domain-containing protein</fullName>
    </submittedName>
</protein>
<evidence type="ECO:0000259" key="1">
    <source>
        <dbReference type="Pfam" id="PF07679"/>
    </source>
</evidence>
<evidence type="ECO:0000313" key="3">
    <source>
        <dbReference type="Proteomes" id="UP000267606"/>
    </source>
</evidence>
<reference evidence="4" key="1">
    <citation type="submission" date="2016-06" db="UniProtKB">
        <authorList>
            <consortium name="WormBaseParasite"/>
        </authorList>
    </citation>
    <scope>IDENTIFICATION</scope>
</reference>
<dbReference type="STRING" id="387005.A0A183H6Q4"/>